<dbReference type="GO" id="GO:0020037">
    <property type="term" value="F:heme binding"/>
    <property type="evidence" value="ECO:0007669"/>
    <property type="project" value="InterPro"/>
</dbReference>
<protein>
    <recommendedName>
        <fullName evidence="11">Peroxidasin</fullName>
    </recommendedName>
</protein>
<dbReference type="Proteomes" id="UP001497644">
    <property type="component" value="Chromosome 1"/>
</dbReference>
<dbReference type="GO" id="GO:0005576">
    <property type="term" value="C:extracellular region"/>
    <property type="evidence" value="ECO:0007669"/>
    <property type="project" value="UniProtKB-SubCell"/>
</dbReference>
<evidence type="ECO:0000313" key="10">
    <source>
        <dbReference type="Proteomes" id="UP001497644"/>
    </source>
</evidence>
<evidence type="ECO:0000256" key="1">
    <source>
        <dbReference type="ARBA" id="ARBA00004613"/>
    </source>
</evidence>
<dbReference type="PROSITE" id="PS50292">
    <property type="entry name" value="PEROXIDASE_3"/>
    <property type="match status" value="1"/>
</dbReference>
<keyword evidence="4" id="KW-0349">Heme</keyword>
<sequence length="704" mass="79080">MLIPARSIATGGSLIFVSRFLALMTLAGATTLPPRMLQDLGKRTNLSMERYSQAERTIMNSQTHLNRDSPSWFLGASHEMTEGAQNLSRKALRIETMTMMLVEALNMSSEQASLLLPTVAAILCPDSPSFLRVMFECKKTDVRYRTHTGQCNNPLHPTWGAALEAYVRFLSPEYEDGVSLPRMKLPSAREVSSKIHSGGLDLKHPHLMALTALFSQFLAHDLAHTPRMELPDGTRLKCCNVDYENFHPECFPIRAEQPVGCMEYSRSAPHPGNSLHGCKLGPRQQINQASSYLDLSPLYGSSEETAKALRSGKGGLLNTQRKNLPMASPRYESCRSATKAFPCFFSGDSRVNENPGLTLMHVLFLREHNRIAAKLERLNPHWDDERLYQEARRIVIAELQHITYNEFLPVIFGERALDKFNLRLTQRGYFRGYDSRVDATLSNSAASAGLFFVAALTPKTLDLVDSRSSLKSGERSLLSAFYSPQEFYEAGAIDRLIVGATAGHSRKPLPPGLNEILLDRYFHDGKTNDVAVDYAAQIIQQGRDHGLPSYIKWRSFCDLPNLIDFYDLKGTMAKDTIERLRIVYKSVQDIDLVTGALSEAPIPDSVLGPTFLCLLGRTFRNIRLGDKYWYENGNSPGSFTIKQLEEIRKNTMAQILCHNGDRLQWMQPRAFILKDPFLNDMTNCTVHVKGAMDFAAWKEKTNAI</sequence>
<feature type="signal peptide" evidence="8">
    <location>
        <begin position="1"/>
        <end position="29"/>
    </location>
</feature>
<evidence type="ECO:0000256" key="4">
    <source>
        <dbReference type="ARBA" id="ARBA00022617"/>
    </source>
</evidence>
<dbReference type="Pfam" id="PF03098">
    <property type="entry name" value="An_peroxidase"/>
    <property type="match status" value="1"/>
</dbReference>
<evidence type="ECO:0000256" key="3">
    <source>
        <dbReference type="ARBA" id="ARBA00022559"/>
    </source>
</evidence>
<proteinExistence type="predicted"/>
<dbReference type="GO" id="GO:0022412">
    <property type="term" value="P:cellular process involved in reproduction in multicellular organism"/>
    <property type="evidence" value="ECO:0007669"/>
    <property type="project" value="UniProtKB-ARBA"/>
</dbReference>
<dbReference type="EMBL" id="OZ034824">
    <property type="protein sequence ID" value="CAL1673953.1"/>
    <property type="molecule type" value="Genomic_DNA"/>
</dbReference>
<evidence type="ECO:0000256" key="8">
    <source>
        <dbReference type="SAM" id="SignalP"/>
    </source>
</evidence>
<evidence type="ECO:0000256" key="7">
    <source>
        <dbReference type="ARBA" id="ARBA00023004"/>
    </source>
</evidence>
<keyword evidence="5 8" id="KW-0732">Signal</keyword>
<dbReference type="PANTHER" id="PTHR11475">
    <property type="entry name" value="OXIDASE/PEROXIDASE"/>
    <property type="match status" value="1"/>
</dbReference>
<dbReference type="PANTHER" id="PTHR11475:SF134">
    <property type="entry name" value="LD42267P"/>
    <property type="match status" value="1"/>
</dbReference>
<dbReference type="AlphaFoldDB" id="A0AAV2N4F1"/>
<dbReference type="InterPro" id="IPR019791">
    <property type="entry name" value="Haem_peroxidase_animal"/>
</dbReference>
<gene>
    <name evidence="9" type="ORF">LPLAT_LOCUS731</name>
</gene>
<name>A0AAV2N4F1_9HYME</name>
<dbReference type="Gene3D" id="1.10.640.10">
    <property type="entry name" value="Haem peroxidase domain superfamily, animal type"/>
    <property type="match status" value="1"/>
</dbReference>
<reference evidence="9 10" key="1">
    <citation type="submission" date="2024-04" db="EMBL/GenBank/DDBJ databases">
        <authorList>
            <consortium name="Molecular Ecology Group"/>
        </authorList>
    </citation>
    <scope>NUCLEOTIDE SEQUENCE [LARGE SCALE GENOMIC DNA]</scope>
</reference>
<comment type="subcellular location">
    <subcellularLocation>
        <location evidence="1">Secreted</location>
    </subcellularLocation>
</comment>
<dbReference type="FunFam" id="1.10.640.10:FF:000003">
    <property type="entry name" value="chorion peroxidase"/>
    <property type="match status" value="1"/>
</dbReference>
<evidence type="ECO:0000256" key="5">
    <source>
        <dbReference type="ARBA" id="ARBA00022729"/>
    </source>
</evidence>
<organism evidence="9 10">
    <name type="scientific">Lasius platythorax</name>
    <dbReference type="NCBI Taxonomy" id="488582"/>
    <lineage>
        <taxon>Eukaryota</taxon>
        <taxon>Metazoa</taxon>
        <taxon>Ecdysozoa</taxon>
        <taxon>Arthropoda</taxon>
        <taxon>Hexapoda</taxon>
        <taxon>Insecta</taxon>
        <taxon>Pterygota</taxon>
        <taxon>Neoptera</taxon>
        <taxon>Endopterygota</taxon>
        <taxon>Hymenoptera</taxon>
        <taxon>Apocrita</taxon>
        <taxon>Aculeata</taxon>
        <taxon>Formicoidea</taxon>
        <taxon>Formicidae</taxon>
        <taxon>Formicinae</taxon>
        <taxon>Lasius</taxon>
        <taxon>Lasius</taxon>
    </lineage>
</organism>
<keyword evidence="4" id="KW-0479">Metal-binding</keyword>
<keyword evidence="10" id="KW-1185">Reference proteome</keyword>
<evidence type="ECO:0000256" key="6">
    <source>
        <dbReference type="ARBA" id="ARBA00023002"/>
    </source>
</evidence>
<accession>A0AAV2N4F1</accession>
<feature type="chain" id="PRO_5043461065" description="Peroxidasin" evidence="8">
    <location>
        <begin position="30"/>
        <end position="704"/>
    </location>
</feature>
<dbReference type="PRINTS" id="PR00457">
    <property type="entry name" value="ANPEROXIDASE"/>
</dbReference>
<dbReference type="SUPFAM" id="SSF48113">
    <property type="entry name" value="Heme-dependent peroxidases"/>
    <property type="match status" value="1"/>
</dbReference>
<evidence type="ECO:0008006" key="11">
    <source>
        <dbReference type="Google" id="ProtNLM"/>
    </source>
</evidence>
<evidence type="ECO:0000313" key="9">
    <source>
        <dbReference type="EMBL" id="CAL1673953.1"/>
    </source>
</evidence>
<evidence type="ECO:0000256" key="2">
    <source>
        <dbReference type="ARBA" id="ARBA00022525"/>
    </source>
</evidence>
<keyword evidence="3" id="KW-0575">Peroxidase</keyword>
<dbReference type="CDD" id="cd09823">
    <property type="entry name" value="peroxinectin_like"/>
    <property type="match status" value="1"/>
</dbReference>
<dbReference type="GO" id="GO:0004601">
    <property type="term" value="F:peroxidase activity"/>
    <property type="evidence" value="ECO:0007669"/>
    <property type="project" value="UniProtKB-KW"/>
</dbReference>
<dbReference type="InterPro" id="IPR037120">
    <property type="entry name" value="Haem_peroxidase_sf_animal"/>
</dbReference>
<keyword evidence="6" id="KW-0560">Oxidoreductase</keyword>
<dbReference type="GO" id="GO:0006979">
    <property type="term" value="P:response to oxidative stress"/>
    <property type="evidence" value="ECO:0007669"/>
    <property type="project" value="InterPro"/>
</dbReference>
<keyword evidence="2" id="KW-0964">Secreted</keyword>
<keyword evidence="7" id="KW-0408">Iron</keyword>
<dbReference type="InterPro" id="IPR010255">
    <property type="entry name" value="Haem_peroxidase_sf"/>
</dbReference>